<evidence type="ECO:0000259" key="3">
    <source>
        <dbReference type="Pfam" id="PF07687"/>
    </source>
</evidence>
<protein>
    <recommendedName>
        <fullName evidence="3">Peptidase M20 dimerisation domain-containing protein</fullName>
    </recommendedName>
</protein>
<evidence type="ECO:0000256" key="2">
    <source>
        <dbReference type="ARBA" id="ARBA00022801"/>
    </source>
</evidence>
<dbReference type="InterPro" id="IPR050072">
    <property type="entry name" value="Peptidase_M20A"/>
</dbReference>
<dbReference type="Proteomes" id="UP000034774">
    <property type="component" value="Unassembled WGS sequence"/>
</dbReference>
<feature type="domain" description="Peptidase M20 dimerisation" evidence="3">
    <location>
        <begin position="189"/>
        <end position="289"/>
    </location>
</feature>
<dbReference type="InterPro" id="IPR002933">
    <property type="entry name" value="Peptidase_M20"/>
</dbReference>
<dbReference type="PANTHER" id="PTHR43808">
    <property type="entry name" value="ACETYLORNITHINE DEACETYLASE"/>
    <property type="match status" value="1"/>
</dbReference>
<dbReference type="AlphaFoldDB" id="A0A0G0PSP1"/>
<evidence type="ECO:0000313" key="4">
    <source>
        <dbReference type="EMBL" id="KKQ92381.1"/>
    </source>
</evidence>
<dbReference type="Pfam" id="PF01546">
    <property type="entry name" value="Peptidase_M20"/>
    <property type="match status" value="1"/>
</dbReference>
<comment type="caution">
    <text evidence="4">The sequence shown here is derived from an EMBL/GenBank/DDBJ whole genome shotgun (WGS) entry which is preliminary data.</text>
</comment>
<dbReference type="SUPFAM" id="SSF55031">
    <property type="entry name" value="Bacterial exopeptidase dimerisation domain"/>
    <property type="match status" value="1"/>
</dbReference>
<evidence type="ECO:0000313" key="5">
    <source>
        <dbReference type="Proteomes" id="UP000034774"/>
    </source>
</evidence>
<gene>
    <name evidence="4" type="ORF">UT17_C0002G0044</name>
</gene>
<dbReference type="Pfam" id="PF07687">
    <property type="entry name" value="M20_dimer"/>
    <property type="match status" value="1"/>
</dbReference>
<accession>A0A0G0PSP1</accession>
<dbReference type="SUPFAM" id="SSF53187">
    <property type="entry name" value="Zn-dependent exopeptidases"/>
    <property type="match status" value="1"/>
</dbReference>
<name>A0A0G0PSP1_9BACT</name>
<dbReference type="EMBL" id="LBVU01000002">
    <property type="protein sequence ID" value="KKQ92381.1"/>
    <property type="molecule type" value="Genomic_DNA"/>
</dbReference>
<keyword evidence="1" id="KW-0479">Metal-binding</keyword>
<reference evidence="4 5" key="1">
    <citation type="journal article" date="2015" name="Nature">
        <title>rRNA introns, odd ribosomes, and small enigmatic genomes across a large radiation of phyla.</title>
        <authorList>
            <person name="Brown C.T."/>
            <person name="Hug L.A."/>
            <person name="Thomas B.C."/>
            <person name="Sharon I."/>
            <person name="Castelle C.J."/>
            <person name="Singh A."/>
            <person name="Wilkins M.J."/>
            <person name="Williams K.H."/>
            <person name="Banfield J.F."/>
        </authorList>
    </citation>
    <scope>NUCLEOTIDE SEQUENCE [LARGE SCALE GENOMIC DNA]</scope>
</reference>
<organism evidence="4 5">
    <name type="scientific">Candidatus Woesebacteria bacterium GW2011_GWB1_39_10</name>
    <dbReference type="NCBI Taxonomy" id="1618572"/>
    <lineage>
        <taxon>Bacteria</taxon>
        <taxon>Candidatus Woeseibacteriota</taxon>
    </lineage>
</organism>
<keyword evidence="2" id="KW-0378">Hydrolase</keyword>
<dbReference type="InterPro" id="IPR011650">
    <property type="entry name" value="Peptidase_M20_dimer"/>
</dbReference>
<dbReference type="PANTHER" id="PTHR43808:SF31">
    <property type="entry name" value="N-ACETYL-L-CITRULLINE DEACETYLASE"/>
    <property type="match status" value="1"/>
</dbReference>
<dbReference type="Gene3D" id="3.40.630.10">
    <property type="entry name" value="Zn peptidases"/>
    <property type="match status" value="1"/>
</dbReference>
<dbReference type="InterPro" id="IPR036264">
    <property type="entry name" value="Bact_exopeptidase_dim_dom"/>
</dbReference>
<proteinExistence type="predicted"/>
<dbReference type="GO" id="GO:0046872">
    <property type="term" value="F:metal ion binding"/>
    <property type="evidence" value="ECO:0007669"/>
    <property type="project" value="UniProtKB-KW"/>
</dbReference>
<dbReference type="STRING" id="1618572.UT17_C0002G0044"/>
<dbReference type="GO" id="GO:0006526">
    <property type="term" value="P:L-arginine biosynthetic process"/>
    <property type="evidence" value="ECO:0007669"/>
    <property type="project" value="TreeGrafter"/>
</dbReference>
<sequence>MAQGMRSLSVSDRIGMVKIYKLMKKEEFISQIAKLVSFETVTGNVAENSEALSYVESLISKDAEVKRIKNKDAEILIAGNSNIMTPDVGYMVHMDVVAGKPEQFKVSIKADKIFGRGTSDMKFSIPIGISLLNQLIATKSKITFSLAITTDEEIGGFAGGAFLAEKLKFRPKVLIVPDGGDNLTFVNKAKGVCQLVITAKGSPAHASRPWVGRNALDMLSTLSVELLKIYGKNNIKENWNTTMNTGQIQGGISINQVCPVAVMKVDFRYPETDSIEKITKTVSGIAAKISNNITIEKASTGLPTFTNTDLFVVKDFLKTMEKAYGKKIVVTHTYGASDARHFAKFNVPVLMMKPMGGEIHSETEWVSISSSLKFYDGLLEFIYGQN</sequence>
<evidence type="ECO:0000256" key="1">
    <source>
        <dbReference type="ARBA" id="ARBA00022723"/>
    </source>
</evidence>
<dbReference type="GO" id="GO:0008777">
    <property type="term" value="F:acetylornithine deacetylase activity"/>
    <property type="evidence" value="ECO:0007669"/>
    <property type="project" value="TreeGrafter"/>
</dbReference>
<dbReference type="Gene3D" id="3.30.70.360">
    <property type="match status" value="1"/>
</dbReference>